<name>A0A1W0X4L3_HYPEX</name>
<gene>
    <name evidence="4" type="ORF">BV898_03610</name>
</gene>
<feature type="domain" description="UFSP1/2/DUB catalytic" evidence="3">
    <location>
        <begin position="27"/>
        <end position="209"/>
    </location>
</feature>
<comment type="caution">
    <text evidence="4">The sequence shown here is derived from an EMBL/GenBank/DDBJ whole genome shotgun (WGS) entry which is preliminary data.</text>
</comment>
<dbReference type="Gene3D" id="3.90.70.130">
    <property type="match status" value="1"/>
</dbReference>
<sequence length="225" mass="25506">MNCSPKYLLIKNVHDGIVAPTEATDIVHVRGDYRYHHYLCDHFQDVGWGCGYRVLQTLCSWIDSESAPPSIPEMVGILNGMESEAETWNRDNSRTPWIGSYEGFLILDHVYDVSCRLLHIRTPAELKEHYATLQEHFTNSGSPIFLGGDKDCFGKCVIGMCKVEASLQWLILDPHYNGTLESPEDAVRKGCLKWTRTDELLEDSFYNLLLPLGQGRRKLKTSSPA</sequence>
<dbReference type="InterPro" id="IPR012462">
    <property type="entry name" value="UFSP1/2_DUB_cat"/>
</dbReference>
<keyword evidence="4" id="KW-0645">Protease</keyword>
<evidence type="ECO:0000313" key="5">
    <source>
        <dbReference type="Proteomes" id="UP000192578"/>
    </source>
</evidence>
<dbReference type="PANTHER" id="PTHR48153:SF3">
    <property type="entry name" value="INACTIVE UFM1-SPECIFIC PROTEASE 1"/>
    <property type="match status" value="1"/>
</dbReference>
<keyword evidence="5" id="KW-1185">Reference proteome</keyword>
<reference evidence="5" key="1">
    <citation type="submission" date="2017-01" db="EMBL/GenBank/DDBJ databases">
        <title>Comparative genomics of anhydrobiosis in the tardigrade Hypsibius dujardini.</title>
        <authorList>
            <person name="Yoshida Y."/>
            <person name="Koutsovoulos G."/>
            <person name="Laetsch D."/>
            <person name="Stevens L."/>
            <person name="Kumar S."/>
            <person name="Horikawa D."/>
            <person name="Ishino K."/>
            <person name="Komine S."/>
            <person name="Tomita M."/>
            <person name="Blaxter M."/>
            <person name="Arakawa K."/>
        </authorList>
    </citation>
    <scope>NUCLEOTIDE SEQUENCE [LARGE SCALE GENOMIC DNA]</scope>
    <source>
        <strain evidence="5">Z151</strain>
    </source>
</reference>
<organism evidence="4 5">
    <name type="scientific">Hypsibius exemplaris</name>
    <name type="common">Freshwater tardigrade</name>
    <dbReference type="NCBI Taxonomy" id="2072580"/>
    <lineage>
        <taxon>Eukaryota</taxon>
        <taxon>Metazoa</taxon>
        <taxon>Ecdysozoa</taxon>
        <taxon>Tardigrada</taxon>
        <taxon>Eutardigrada</taxon>
        <taxon>Parachela</taxon>
        <taxon>Hypsibioidea</taxon>
        <taxon>Hypsibiidae</taxon>
        <taxon>Hypsibius</taxon>
    </lineage>
</organism>
<dbReference type="GO" id="GO:0006508">
    <property type="term" value="P:proteolysis"/>
    <property type="evidence" value="ECO:0007669"/>
    <property type="project" value="UniProtKB-KW"/>
</dbReference>
<proteinExistence type="inferred from homology"/>
<dbReference type="Proteomes" id="UP000192578">
    <property type="component" value="Unassembled WGS sequence"/>
</dbReference>
<keyword evidence="2" id="KW-0378">Hydrolase</keyword>
<evidence type="ECO:0000313" key="4">
    <source>
        <dbReference type="EMBL" id="OQV22439.1"/>
    </source>
</evidence>
<dbReference type="EMBL" id="MTYJ01000017">
    <property type="protein sequence ID" value="OQV22439.1"/>
    <property type="molecule type" value="Genomic_DNA"/>
</dbReference>
<comment type="similarity">
    <text evidence="1">Belongs to the peptidase C78 family.</text>
</comment>
<dbReference type="AlphaFoldDB" id="A0A1W0X4L3"/>
<evidence type="ECO:0000256" key="2">
    <source>
        <dbReference type="ARBA" id="ARBA00022801"/>
    </source>
</evidence>
<evidence type="ECO:0000256" key="1">
    <source>
        <dbReference type="ARBA" id="ARBA00008552"/>
    </source>
</evidence>
<accession>A0A1W0X4L3</accession>
<dbReference type="GO" id="GO:0071567">
    <property type="term" value="F:deUFMylase activity"/>
    <property type="evidence" value="ECO:0007669"/>
    <property type="project" value="TreeGrafter"/>
</dbReference>
<dbReference type="Pfam" id="PF07910">
    <property type="entry name" value="Peptidase_C78"/>
    <property type="match status" value="1"/>
</dbReference>
<dbReference type="PANTHER" id="PTHR48153">
    <property type="entry name" value="UFM1-SPECIFIC PROTEASE 2"/>
    <property type="match status" value="1"/>
</dbReference>
<dbReference type="OrthoDB" id="417506at2759"/>
<protein>
    <submittedName>
        <fullName evidence="4">Ufm1-specific protease 1</fullName>
    </submittedName>
</protein>
<evidence type="ECO:0000259" key="3">
    <source>
        <dbReference type="Pfam" id="PF07910"/>
    </source>
</evidence>